<protein>
    <recommendedName>
        <fullName evidence="4">Proteasome subunit beta</fullName>
    </recommendedName>
</protein>
<reference evidence="2" key="1">
    <citation type="submission" date="2023-10" db="EMBL/GenBank/DDBJ databases">
        <authorList>
            <person name="Chen Y."/>
            <person name="Shah S."/>
            <person name="Dougan E. K."/>
            <person name="Thang M."/>
            <person name="Chan C."/>
        </authorList>
    </citation>
    <scope>NUCLEOTIDE SEQUENCE [LARGE SCALE GENOMIC DNA]</scope>
</reference>
<organism evidence="2 3">
    <name type="scientific">Prorocentrum cordatum</name>
    <dbReference type="NCBI Taxonomy" id="2364126"/>
    <lineage>
        <taxon>Eukaryota</taxon>
        <taxon>Sar</taxon>
        <taxon>Alveolata</taxon>
        <taxon>Dinophyceae</taxon>
        <taxon>Prorocentrales</taxon>
        <taxon>Prorocentraceae</taxon>
        <taxon>Prorocentrum</taxon>
    </lineage>
</organism>
<accession>A0ABN9PRK6</accession>
<evidence type="ECO:0000313" key="2">
    <source>
        <dbReference type="EMBL" id="CAK0795778.1"/>
    </source>
</evidence>
<gene>
    <name evidence="2" type="ORF">PCOR1329_LOCUS5335</name>
</gene>
<dbReference type="Pfam" id="PF00227">
    <property type="entry name" value="Proteasome"/>
    <property type="match status" value="1"/>
</dbReference>
<dbReference type="SUPFAM" id="SSF56235">
    <property type="entry name" value="N-terminal nucleophile aminohydrolases (Ntn hydrolases)"/>
    <property type="match status" value="1"/>
</dbReference>
<comment type="caution">
    <text evidence="2">The sequence shown here is derived from an EMBL/GenBank/DDBJ whole genome shotgun (WGS) entry which is preliminary data.</text>
</comment>
<keyword evidence="1" id="KW-0647">Proteasome</keyword>
<dbReference type="Proteomes" id="UP001189429">
    <property type="component" value="Unassembled WGS sequence"/>
</dbReference>
<sequence>MGYMNEDLKLHTLRNGLELTTKAAATWTRTNLAQALRKNPFQVDILVAGIDEDGPGLYFLDMYASMEKVNKAAHGYGASFTFGLMDRFWHPELTEEEGIALIKKCIKELEVRFLVNLGRYSCKIVDKDGPRVVELYDDDGRLKP</sequence>
<dbReference type="Gene3D" id="3.60.20.10">
    <property type="entry name" value="Glutamine Phosphoribosylpyrophosphate, subunit 1, domain 1"/>
    <property type="match status" value="1"/>
</dbReference>
<proteinExistence type="predicted"/>
<dbReference type="EMBL" id="CAUYUJ010001403">
    <property type="protein sequence ID" value="CAK0795778.1"/>
    <property type="molecule type" value="Genomic_DNA"/>
</dbReference>
<dbReference type="InterPro" id="IPR001353">
    <property type="entry name" value="Proteasome_sua/b"/>
</dbReference>
<dbReference type="InterPro" id="IPR050115">
    <property type="entry name" value="Proteasome_alpha"/>
</dbReference>
<evidence type="ECO:0000313" key="3">
    <source>
        <dbReference type="Proteomes" id="UP001189429"/>
    </source>
</evidence>
<evidence type="ECO:0000256" key="1">
    <source>
        <dbReference type="ARBA" id="ARBA00022942"/>
    </source>
</evidence>
<keyword evidence="3" id="KW-1185">Reference proteome</keyword>
<evidence type="ECO:0008006" key="4">
    <source>
        <dbReference type="Google" id="ProtNLM"/>
    </source>
</evidence>
<dbReference type="PANTHER" id="PTHR11599">
    <property type="entry name" value="PROTEASOME SUBUNIT ALPHA/BETA"/>
    <property type="match status" value="1"/>
</dbReference>
<dbReference type="InterPro" id="IPR029055">
    <property type="entry name" value="Ntn_hydrolases_N"/>
</dbReference>
<name>A0ABN9PRK6_9DINO</name>